<dbReference type="InterPro" id="IPR036388">
    <property type="entry name" value="WH-like_DNA-bd_sf"/>
</dbReference>
<evidence type="ECO:0000259" key="4">
    <source>
        <dbReference type="PROSITE" id="PS51077"/>
    </source>
</evidence>
<dbReference type="Gene3D" id="1.10.10.10">
    <property type="entry name" value="Winged helix-like DNA-binding domain superfamily/Winged helix DNA-binding domain"/>
    <property type="match status" value="1"/>
</dbReference>
<reference evidence="7" key="1">
    <citation type="journal article" date="2019" name="Int. J. Syst. Evol. Microbiol.">
        <title>The Global Catalogue of Microorganisms (GCM) 10K type strain sequencing project: providing services to taxonomists for standard genome sequencing and annotation.</title>
        <authorList>
            <consortium name="The Broad Institute Genomics Platform"/>
            <consortium name="The Broad Institute Genome Sequencing Center for Infectious Disease"/>
            <person name="Wu L."/>
            <person name="Ma J."/>
        </authorList>
    </citation>
    <scope>NUCLEOTIDE SEQUENCE [LARGE SCALE GENOMIC DNA]</scope>
    <source>
        <strain evidence="7">KACC 12633</strain>
    </source>
</reference>
<dbReference type="InterPro" id="IPR050707">
    <property type="entry name" value="HTH_MetabolicPath_Reg"/>
</dbReference>
<dbReference type="SMART" id="SM00346">
    <property type="entry name" value="HTH_ICLR"/>
    <property type="match status" value="1"/>
</dbReference>
<dbReference type="InterPro" id="IPR036390">
    <property type="entry name" value="WH_DNA-bd_sf"/>
</dbReference>
<evidence type="ECO:0000256" key="2">
    <source>
        <dbReference type="ARBA" id="ARBA00023125"/>
    </source>
</evidence>
<organism evidence="6 7">
    <name type="scientific">Kaistia terrae</name>
    <dbReference type="NCBI Taxonomy" id="537017"/>
    <lineage>
        <taxon>Bacteria</taxon>
        <taxon>Pseudomonadati</taxon>
        <taxon>Pseudomonadota</taxon>
        <taxon>Alphaproteobacteria</taxon>
        <taxon>Hyphomicrobiales</taxon>
        <taxon>Kaistiaceae</taxon>
        <taxon>Kaistia</taxon>
    </lineage>
</organism>
<evidence type="ECO:0000313" key="7">
    <source>
        <dbReference type="Proteomes" id="UP001596150"/>
    </source>
</evidence>
<accession>A0ABW0PVD5</accession>
<dbReference type="InterPro" id="IPR014757">
    <property type="entry name" value="Tscrpt_reg_IclR_C"/>
</dbReference>
<keyword evidence="3" id="KW-0804">Transcription</keyword>
<proteinExistence type="predicted"/>
<dbReference type="RefSeq" id="WP_266344137.1">
    <property type="nucleotide sequence ID" value="NZ_JAPKNH010000004.1"/>
</dbReference>
<evidence type="ECO:0000256" key="3">
    <source>
        <dbReference type="ARBA" id="ARBA00023163"/>
    </source>
</evidence>
<keyword evidence="2" id="KW-0238">DNA-binding</keyword>
<dbReference type="Gene3D" id="3.30.450.40">
    <property type="match status" value="1"/>
</dbReference>
<dbReference type="PANTHER" id="PTHR30136">
    <property type="entry name" value="HELIX-TURN-HELIX TRANSCRIPTIONAL REGULATOR, ICLR FAMILY"/>
    <property type="match status" value="1"/>
</dbReference>
<feature type="domain" description="IclR-ED" evidence="5">
    <location>
        <begin position="72"/>
        <end position="257"/>
    </location>
</feature>
<dbReference type="Pfam" id="PF09339">
    <property type="entry name" value="HTH_IclR"/>
    <property type="match status" value="1"/>
</dbReference>
<dbReference type="SUPFAM" id="SSF55781">
    <property type="entry name" value="GAF domain-like"/>
    <property type="match status" value="1"/>
</dbReference>
<sequence length="257" mass="27897">MAQPAIKNGVPVIDRTFDLLDLLERSPDGLAPRSLVDELDVPRSTVYRILNSLLARRIVRRTAIGNYVLGQRLVSLAARVPNDVGAADLAQIATPIMQKLCDETGEPNKLSVRDGDQANVIAATVAGPKSSFAPSITSRYPLHAGAASKMIMAHMAADDLARHLSVPLIRYTPRTVTDPKHLARELAQVKKLGFAVDLGEHNARVHAIAVPVFDMGGRFLAALSIPFLADRDQAFRERLHRALAGAALEIGRRMPRS</sequence>
<feature type="domain" description="HTH iclR-type" evidence="4">
    <location>
        <begin position="10"/>
        <end position="71"/>
    </location>
</feature>
<dbReference type="Pfam" id="PF01614">
    <property type="entry name" value="IclR_C"/>
    <property type="match status" value="1"/>
</dbReference>
<dbReference type="InterPro" id="IPR029016">
    <property type="entry name" value="GAF-like_dom_sf"/>
</dbReference>
<dbReference type="SUPFAM" id="SSF46785">
    <property type="entry name" value="Winged helix' DNA-binding domain"/>
    <property type="match status" value="1"/>
</dbReference>
<keyword evidence="1" id="KW-0805">Transcription regulation</keyword>
<gene>
    <name evidence="6" type="ORF">ACFPP9_12625</name>
</gene>
<comment type="caution">
    <text evidence="6">The sequence shown here is derived from an EMBL/GenBank/DDBJ whole genome shotgun (WGS) entry which is preliminary data.</text>
</comment>
<dbReference type="EMBL" id="JBHSML010000003">
    <property type="protein sequence ID" value="MFC5516620.1"/>
    <property type="molecule type" value="Genomic_DNA"/>
</dbReference>
<evidence type="ECO:0000256" key="1">
    <source>
        <dbReference type="ARBA" id="ARBA00023015"/>
    </source>
</evidence>
<evidence type="ECO:0000313" key="6">
    <source>
        <dbReference type="EMBL" id="MFC5516620.1"/>
    </source>
</evidence>
<evidence type="ECO:0000259" key="5">
    <source>
        <dbReference type="PROSITE" id="PS51078"/>
    </source>
</evidence>
<dbReference type="PROSITE" id="PS51078">
    <property type="entry name" value="ICLR_ED"/>
    <property type="match status" value="1"/>
</dbReference>
<dbReference type="PANTHER" id="PTHR30136:SF24">
    <property type="entry name" value="HTH-TYPE TRANSCRIPTIONAL REPRESSOR ALLR"/>
    <property type="match status" value="1"/>
</dbReference>
<keyword evidence="7" id="KW-1185">Reference proteome</keyword>
<protein>
    <submittedName>
        <fullName evidence="6">IclR family transcriptional regulator</fullName>
    </submittedName>
</protein>
<dbReference type="Proteomes" id="UP001596150">
    <property type="component" value="Unassembled WGS sequence"/>
</dbReference>
<dbReference type="PROSITE" id="PS51077">
    <property type="entry name" value="HTH_ICLR"/>
    <property type="match status" value="1"/>
</dbReference>
<dbReference type="InterPro" id="IPR005471">
    <property type="entry name" value="Tscrpt_reg_IclR_N"/>
</dbReference>
<name>A0ABW0PVD5_9HYPH</name>